<reference evidence="4" key="1">
    <citation type="submission" date="2014-08" db="EMBL/GenBank/DDBJ databases">
        <title>Draft genome sequences of Sphingobium herbicidovorans.</title>
        <authorList>
            <person name="Gan H.M."/>
            <person name="Gan H.Y."/>
            <person name="Savka M.A."/>
        </authorList>
    </citation>
    <scope>NUCLEOTIDE SEQUENCE [LARGE SCALE GENOMIC DNA]</scope>
    <source>
        <strain evidence="4">NBRC 16415</strain>
    </source>
</reference>
<evidence type="ECO:0000256" key="2">
    <source>
        <dbReference type="ARBA" id="ARBA00023002"/>
    </source>
</evidence>
<comment type="similarity">
    <text evidence="1 3">Belongs to the short-chain dehydrogenases/reductases (SDR) family.</text>
</comment>
<evidence type="ECO:0000256" key="3">
    <source>
        <dbReference type="RuleBase" id="RU000363"/>
    </source>
</evidence>
<comment type="caution">
    <text evidence="4">The sequence shown here is derived from an EMBL/GenBank/DDBJ whole genome shotgun (WGS) entry which is preliminary data.</text>
</comment>
<dbReference type="GO" id="GO:0016616">
    <property type="term" value="F:oxidoreductase activity, acting on the CH-OH group of donors, NAD or NADP as acceptor"/>
    <property type="evidence" value="ECO:0007669"/>
    <property type="project" value="TreeGrafter"/>
</dbReference>
<proteinExistence type="inferred from homology"/>
<dbReference type="EMBL" id="JFZA02000012">
    <property type="protein sequence ID" value="KFG90306.1"/>
    <property type="molecule type" value="Genomic_DNA"/>
</dbReference>
<dbReference type="PRINTS" id="PR00080">
    <property type="entry name" value="SDRFAMILY"/>
</dbReference>
<sequence>MAPSLAGRVAWITGAGSGIGRASGLALARAGAVVVLSGRRAEPLSAAAAEAAEGSGTAVVEPLDIADPAEARAVVDRIVARFGRLDLYVGAAGYNIPQRRWADLPAESANALIATNLSGAFNAASAALAPMRAAGDGVLIHIGSWSGKRVAVYSGPAYTAAKAGLIAMNESLNLEVALEGIRSTVISPGGVDTPLLDQLPTPPAAEARARLLQPEDCADLVLYVAGLPRHVRIDEIMVTPTIQTG</sequence>
<dbReference type="InterPro" id="IPR002347">
    <property type="entry name" value="SDR_fam"/>
</dbReference>
<keyword evidence="2" id="KW-0560">Oxidoreductase</keyword>
<dbReference type="Proteomes" id="UP000024284">
    <property type="component" value="Unassembled WGS sequence"/>
</dbReference>
<dbReference type="STRING" id="76947.GCA_002080435_01483"/>
<organism evidence="4 5">
    <name type="scientific">Sphingobium herbicidovorans (strain ATCC 700291 / DSM 11019 / CCUG 56400 / KCTC 2939 / LMG 18315 / NBRC 16415 / MH)</name>
    <name type="common">Sphingomonas herbicidovorans</name>
    <dbReference type="NCBI Taxonomy" id="1219045"/>
    <lineage>
        <taxon>Bacteria</taxon>
        <taxon>Pseudomonadati</taxon>
        <taxon>Pseudomonadota</taxon>
        <taxon>Alphaproteobacteria</taxon>
        <taxon>Sphingomonadales</taxon>
        <taxon>Sphingomonadaceae</taxon>
        <taxon>Sphingobium</taxon>
    </lineage>
</organism>
<dbReference type="Pfam" id="PF00106">
    <property type="entry name" value="adh_short"/>
    <property type="match status" value="1"/>
</dbReference>
<evidence type="ECO:0000313" key="4">
    <source>
        <dbReference type="EMBL" id="KFG90306.1"/>
    </source>
</evidence>
<dbReference type="PANTHER" id="PTHR42760">
    <property type="entry name" value="SHORT-CHAIN DEHYDROGENASES/REDUCTASES FAMILY MEMBER"/>
    <property type="match status" value="1"/>
</dbReference>
<dbReference type="InterPro" id="IPR036291">
    <property type="entry name" value="NAD(P)-bd_dom_sf"/>
</dbReference>
<protein>
    <submittedName>
        <fullName evidence="4">Short-chain dehydrogenase/reductase SDR</fullName>
    </submittedName>
</protein>
<dbReference type="RefSeq" id="WP_037464297.1">
    <property type="nucleotide sequence ID" value="NZ_BCZD01000005.1"/>
</dbReference>
<keyword evidence="5" id="KW-1185">Reference proteome</keyword>
<dbReference type="PRINTS" id="PR00081">
    <property type="entry name" value="GDHRDH"/>
</dbReference>
<dbReference type="AlphaFoldDB" id="A0A086PA88"/>
<dbReference type="OrthoDB" id="9810734at2"/>
<dbReference type="Gene3D" id="3.40.50.720">
    <property type="entry name" value="NAD(P)-binding Rossmann-like Domain"/>
    <property type="match status" value="1"/>
</dbReference>
<name>A0A086PA88_SPHHM</name>
<dbReference type="PANTHER" id="PTHR42760:SF133">
    <property type="entry name" value="3-OXOACYL-[ACYL-CARRIER-PROTEIN] REDUCTASE"/>
    <property type="match status" value="1"/>
</dbReference>
<evidence type="ECO:0000256" key="1">
    <source>
        <dbReference type="ARBA" id="ARBA00006484"/>
    </source>
</evidence>
<dbReference type="eggNOG" id="COG4221">
    <property type="taxonomic scope" value="Bacteria"/>
</dbReference>
<dbReference type="GO" id="GO:0048038">
    <property type="term" value="F:quinone binding"/>
    <property type="evidence" value="ECO:0007669"/>
    <property type="project" value="TreeGrafter"/>
</dbReference>
<dbReference type="GO" id="GO:0006633">
    <property type="term" value="P:fatty acid biosynthetic process"/>
    <property type="evidence" value="ECO:0007669"/>
    <property type="project" value="TreeGrafter"/>
</dbReference>
<evidence type="ECO:0000313" key="5">
    <source>
        <dbReference type="Proteomes" id="UP000024284"/>
    </source>
</evidence>
<gene>
    <name evidence="4" type="ORF">BV98_001508</name>
</gene>
<dbReference type="PATRIC" id="fig|1219045.3.peg.1538"/>
<dbReference type="SUPFAM" id="SSF51735">
    <property type="entry name" value="NAD(P)-binding Rossmann-fold domains"/>
    <property type="match status" value="1"/>
</dbReference>
<accession>A0A086PA88</accession>